<evidence type="ECO:0000313" key="3">
    <source>
        <dbReference type="Proteomes" id="UP000523079"/>
    </source>
</evidence>
<evidence type="ECO:0000259" key="1">
    <source>
        <dbReference type="PROSITE" id="PS50995"/>
    </source>
</evidence>
<dbReference type="InterPro" id="IPR039422">
    <property type="entry name" value="MarR/SlyA-like"/>
</dbReference>
<dbReference type="GO" id="GO:0003677">
    <property type="term" value="F:DNA binding"/>
    <property type="evidence" value="ECO:0007669"/>
    <property type="project" value="UniProtKB-KW"/>
</dbReference>
<dbReference type="InterPro" id="IPR000835">
    <property type="entry name" value="HTH_MarR-typ"/>
</dbReference>
<feature type="domain" description="HTH marR-type" evidence="1">
    <location>
        <begin position="1"/>
        <end position="93"/>
    </location>
</feature>
<dbReference type="SUPFAM" id="SSF46785">
    <property type="entry name" value="Winged helix' DNA-binding domain"/>
    <property type="match status" value="1"/>
</dbReference>
<reference evidence="2 3" key="1">
    <citation type="submission" date="2020-07" db="EMBL/GenBank/DDBJ databases">
        <title>Sequencing the genomes of 1000 actinobacteria strains.</title>
        <authorList>
            <person name="Klenk H.-P."/>
        </authorList>
    </citation>
    <scope>NUCLEOTIDE SEQUENCE [LARGE SCALE GENOMIC DNA]</scope>
    <source>
        <strain evidence="2 3">DSM 100723</strain>
    </source>
</reference>
<proteinExistence type="predicted"/>
<comment type="caution">
    <text evidence="2">The sequence shown here is derived from an EMBL/GenBank/DDBJ whole genome shotgun (WGS) entry which is preliminary data.</text>
</comment>
<dbReference type="PROSITE" id="PS50995">
    <property type="entry name" value="HTH_MARR_2"/>
    <property type="match status" value="1"/>
</dbReference>
<dbReference type="RefSeq" id="WP_182560287.1">
    <property type="nucleotide sequence ID" value="NZ_JACGWT010000003.1"/>
</dbReference>
<accession>A0A7W3P6A0</accession>
<dbReference type="AlphaFoldDB" id="A0A7W3P6A0"/>
<dbReference type="EMBL" id="JACGWT010000003">
    <property type="protein sequence ID" value="MBA8794742.1"/>
    <property type="molecule type" value="Genomic_DNA"/>
</dbReference>
<dbReference type="Proteomes" id="UP000523079">
    <property type="component" value="Unassembled WGS sequence"/>
</dbReference>
<dbReference type="Gene3D" id="1.10.10.10">
    <property type="entry name" value="Winged helix-like DNA-binding domain superfamily/Winged helix DNA-binding domain"/>
    <property type="match status" value="1"/>
</dbReference>
<dbReference type="PANTHER" id="PTHR33164">
    <property type="entry name" value="TRANSCRIPTIONAL REGULATOR, MARR FAMILY"/>
    <property type="match status" value="1"/>
</dbReference>
<name>A0A7W3P6A0_9ACTN</name>
<dbReference type="InterPro" id="IPR005471">
    <property type="entry name" value="Tscrpt_reg_IclR_N"/>
</dbReference>
<dbReference type="GO" id="GO:0006950">
    <property type="term" value="P:response to stress"/>
    <property type="evidence" value="ECO:0007669"/>
    <property type="project" value="TreeGrafter"/>
</dbReference>
<dbReference type="PANTHER" id="PTHR33164:SF99">
    <property type="entry name" value="MARR FAMILY REGULATORY PROTEIN"/>
    <property type="match status" value="1"/>
</dbReference>
<gene>
    <name evidence="2" type="ORF">FHX74_002361</name>
</gene>
<evidence type="ECO:0000313" key="2">
    <source>
        <dbReference type="EMBL" id="MBA8794742.1"/>
    </source>
</evidence>
<keyword evidence="2" id="KW-0238">DNA-binding</keyword>
<dbReference type="InterPro" id="IPR036390">
    <property type="entry name" value="WH_DNA-bd_sf"/>
</dbReference>
<dbReference type="InterPro" id="IPR036388">
    <property type="entry name" value="WH-like_DNA-bd_sf"/>
</dbReference>
<protein>
    <submittedName>
        <fullName evidence="2">DNA-binding MarR family transcriptional regulator</fullName>
    </submittedName>
</protein>
<keyword evidence="3" id="KW-1185">Reference proteome</keyword>
<dbReference type="GO" id="GO:0003700">
    <property type="term" value="F:DNA-binding transcription factor activity"/>
    <property type="evidence" value="ECO:0007669"/>
    <property type="project" value="InterPro"/>
</dbReference>
<dbReference type="Pfam" id="PF09339">
    <property type="entry name" value="HTH_IclR"/>
    <property type="match status" value="1"/>
</dbReference>
<sequence length="102" mass="11594">MLTLRVTDLVQRLDWEKSRVSHLLTRMESRGFIERTERGAAGRRSSCTLSDQGRAVIEAAERVHERTVRARFLDRLSPEQRAAILECCEQLLAADLPTSGSR</sequence>
<organism evidence="2 3">
    <name type="scientific">Microlunatus kandeliicorticis</name>
    <dbReference type="NCBI Taxonomy" id="1759536"/>
    <lineage>
        <taxon>Bacteria</taxon>
        <taxon>Bacillati</taxon>
        <taxon>Actinomycetota</taxon>
        <taxon>Actinomycetes</taxon>
        <taxon>Propionibacteriales</taxon>
        <taxon>Propionibacteriaceae</taxon>
        <taxon>Microlunatus</taxon>
    </lineage>
</organism>